<dbReference type="EMBL" id="CP111016">
    <property type="protein sequence ID" value="WAR04617.1"/>
    <property type="molecule type" value="Genomic_DNA"/>
</dbReference>
<comment type="function">
    <text evidence="4">Binds to the catalytic subunit of the cyclin dependent kinases and is essential for their biological function.</text>
</comment>
<dbReference type="InterPro" id="IPR036858">
    <property type="entry name" value="Cyclin-dep_kinase_reg-sub_sf"/>
</dbReference>
<dbReference type="SMART" id="SM01084">
    <property type="entry name" value="CKS"/>
    <property type="match status" value="1"/>
</dbReference>
<reference evidence="6" key="1">
    <citation type="submission" date="2022-11" db="EMBL/GenBank/DDBJ databases">
        <title>Centuries of genome instability and evolution in soft-shell clam transmissible cancer (bioRxiv).</title>
        <authorList>
            <person name="Hart S.F.M."/>
            <person name="Yonemitsu M.A."/>
            <person name="Giersch R.M."/>
            <person name="Beal B.F."/>
            <person name="Arriagada G."/>
            <person name="Davis B.W."/>
            <person name="Ostrander E.A."/>
            <person name="Goff S.P."/>
            <person name="Metzger M.J."/>
        </authorList>
    </citation>
    <scope>NUCLEOTIDE SEQUENCE</scope>
    <source>
        <strain evidence="6">MELC-2E11</strain>
        <tissue evidence="6">Siphon/mantle</tissue>
    </source>
</reference>
<feature type="non-terminal residue" evidence="6">
    <location>
        <position position="1"/>
    </location>
</feature>
<dbReference type="InterPro" id="IPR000789">
    <property type="entry name" value="Cyclin-dep_kinase_reg-sub"/>
</dbReference>
<gene>
    <name evidence="6" type="ORF">MAR_019986</name>
</gene>
<evidence type="ECO:0000256" key="3">
    <source>
        <dbReference type="ARBA" id="ARBA00023306"/>
    </source>
</evidence>
<accession>A0ABY7E763</accession>
<dbReference type="PROSITE" id="PS00944">
    <property type="entry name" value="CKS_1"/>
    <property type="match status" value="1"/>
</dbReference>
<dbReference type="PANTHER" id="PTHR23415">
    <property type="entry name" value="CYCLIN-DEPENDENT KINASES REGULATORY SUBUNIT/60S RIBOSOME SUBUNIT BIOGENESIS PROTEIN NIP7"/>
    <property type="match status" value="1"/>
</dbReference>
<proteinExistence type="inferred from homology"/>
<evidence type="ECO:0000313" key="6">
    <source>
        <dbReference type="EMBL" id="WAR04617.1"/>
    </source>
</evidence>
<dbReference type="Gene3D" id="3.30.170.10">
    <property type="entry name" value="Cyclin-dependent kinase, regulatory subunit"/>
    <property type="match status" value="1"/>
</dbReference>
<dbReference type="SUPFAM" id="SSF55637">
    <property type="entry name" value="Cell cycle regulatory proteins"/>
    <property type="match status" value="1"/>
</dbReference>
<name>A0ABY7E763_MYAAR</name>
<evidence type="ECO:0000256" key="4">
    <source>
        <dbReference type="RuleBase" id="RU311113"/>
    </source>
</evidence>
<keyword evidence="3 4" id="KW-0131">Cell cycle</keyword>
<sequence>HHEPEEVPPPLLRGSPNIVFGPVLVKPVNTAHKFVIHEHTVLLGKSQYIIPGVSGTLSHICRVAEVGEMENLLLVLTHRGYHGPQSGFQSEGLLGQVDICHLEDQTQLRQHPEACVAVSCGRLRPGCPYFFQEAVPFIEQTIDRHAVLPPFRNQCTVNHLAGFPDVAVIGLKRSAEVCDDLKDLGQKKSCLTMSGDCQNSAKMPADQITYSEKYNDEKYEYRHVILPPDIAKQVPKTHLMSETEATCAPVSTTRAQHRAPKRSARSRSADSGGALIELTPVALLCYCDKVDYDENN</sequence>
<organism evidence="6 7">
    <name type="scientific">Mya arenaria</name>
    <name type="common">Soft-shell clam</name>
    <dbReference type="NCBI Taxonomy" id="6604"/>
    <lineage>
        <taxon>Eukaryota</taxon>
        <taxon>Metazoa</taxon>
        <taxon>Spiralia</taxon>
        <taxon>Lophotrochozoa</taxon>
        <taxon>Mollusca</taxon>
        <taxon>Bivalvia</taxon>
        <taxon>Autobranchia</taxon>
        <taxon>Heteroconchia</taxon>
        <taxon>Euheterodonta</taxon>
        <taxon>Imparidentia</taxon>
        <taxon>Neoheterodontei</taxon>
        <taxon>Myida</taxon>
        <taxon>Myoidea</taxon>
        <taxon>Myidae</taxon>
        <taxon>Mya</taxon>
    </lineage>
</organism>
<evidence type="ECO:0000313" key="7">
    <source>
        <dbReference type="Proteomes" id="UP001164746"/>
    </source>
</evidence>
<dbReference type="Proteomes" id="UP001164746">
    <property type="component" value="Chromosome 5"/>
</dbReference>
<feature type="region of interest" description="Disordered" evidence="5">
    <location>
        <begin position="251"/>
        <end position="270"/>
    </location>
</feature>
<feature type="compositionally biased region" description="Basic residues" evidence="5">
    <location>
        <begin position="255"/>
        <end position="265"/>
    </location>
</feature>
<dbReference type="PRINTS" id="PR00296">
    <property type="entry name" value="CYCLINKINASE"/>
</dbReference>
<dbReference type="Pfam" id="PF01111">
    <property type="entry name" value="CKS"/>
    <property type="match status" value="1"/>
</dbReference>
<evidence type="ECO:0000256" key="2">
    <source>
        <dbReference type="ARBA" id="ARBA00022618"/>
    </source>
</evidence>
<comment type="similarity">
    <text evidence="1 4">Belongs to the CKS family.</text>
</comment>
<evidence type="ECO:0000256" key="5">
    <source>
        <dbReference type="SAM" id="MobiDB-lite"/>
    </source>
</evidence>
<keyword evidence="2 4" id="KW-0132">Cell division</keyword>
<evidence type="ECO:0000256" key="1">
    <source>
        <dbReference type="ARBA" id="ARBA00007782"/>
    </source>
</evidence>
<keyword evidence="7" id="KW-1185">Reference proteome</keyword>
<protein>
    <recommendedName>
        <fullName evidence="4">Cyclin-dependent kinases regulatory subunit</fullName>
    </recommendedName>
</protein>